<accession>A0AAW0BMV6</accession>
<protein>
    <submittedName>
        <fullName evidence="1">Uncharacterized protein</fullName>
    </submittedName>
</protein>
<dbReference type="Proteomes" id="UP001383192">
    <property type="component" value="Unassembled WGS sequence"/>
</dbReference>
<evidence type="ECO:0000313" key="2">
    <source>
        <dbReference type="Proteomes" id="UP001383192"/>
    </source>
</evidence>
<dbReference type="EMBL" id="JAYKXP010000096">
    <property type="protein sequence ID" value="KAK7027394.1"/>
    <property type="molecule type" value="Genomic_DNA"/>
</dbReference>
<keyword evidence="2" id="KW-1185">Reference proteome</keyword>
<sequence length="201" mass="22361">MSELPPNAQELETLFHISIPIHQEFFNRLVEAYPRQNNGRLGSIRGAFGNTRAFQLELLLLRNFAEFPIHFQRVHSSVPLLSTRFRRNVAIVLDTLGSAVEDEFIRGRVCGLAACPPGESAPERDLSAISTSRLWAVEVVRLQGAMSFEGDVHADIMAALYDTYTLNWLLNGVALHLGVQVVHGAQLLDSANSVFFDLEAF</sequence>
<reference evidence="1 2" key="1">
    <citation type="submission" date="2024-01" db="EMBL/GenBank/DDBJ databases">
        <title>A draft genome for a cacao thread blight-causing isolate of Paramarasmius palmivorus.</title>
        <authorList>
            <person name="Baruah I.K."/>
            <person name="Bukari Y."/>
            <person name="Amoako-Attah I."/>
            <person name="Meinhardt L.W."/>
            <person name="Bailey B.A."/>
            <person name="Cohen S.P."/>
        </authorList>
    </citation>
    <scope>NUCLEOTIDE SEQUENCE [LARGE SCALE GENOMIC DNA]</scope>
    <source>
        <strain evidence="1 2">GH-12</strain>
    </source>
</reference>
<proteinExistence type="predicted"/>
<gene>
    <name evidence="1" type="ORF">VNI00_015230</name>
</gene>
<organism evidence="1 2">
    <name type="scientific">Paramarasmius palmivorus</name>
    <dbReference type="NCBI Taxonomy" id="297713"/>
    <lineage>
        <taxon>Eukaryota</taxon>
        <taxon>Fungi</taxon>
        <taxon>Dikarya</taxon>
        <taxon>Basidiomycota</taxon>
        <taxon>Agaricomycotina</taxon>
        <taxon>Agaricomycetes</taxon>
        <taxon>Agaricomycetidae</taxon>
        <taxon>Agaricales</taxon>
        <taxon>Marasmiineae</taxon>
        <taxon>Marasmiaceae</taxon>
        <taxon>Paramarasmius</taxon>
    </lineage>
</organism>
<evidence type="ECO:0000313" key="1">
    <source>
        <dbReference type="EMBL" id="KAK7027394.1"/>
    </source>
</evidence>
<dbReference type="AlphaFoldDB" id="A0AAW0BMV6"/>
<name>A0AAW0BMV6_9AGAR</name>
<comment type="caution">
    <text evidence="1">The sequence shown here is derived from an EMBL/GenBank/DDBJ whole genome shotgun (WGS) entry which is preliminary data.</text>
</comment>